<dbReference type="Gene3D" id="1.10.287.70">
    <property type="match status" value="1"/>
</dbReference>
<dbReference type="STRING" id="50429.A0A2B4SBZ2"/>
<feature type="binding site" evidence="17">
    <location>
        <position position="1476"/>
    </location>
    <ligand>
        <name>L-glutamate</name>
        <dbReference type="ChEBI" id="CHEBI:29985"/>
    </ligand>
</feature>
<feature type="region of interest" description="Disordered" evidence="20">
    <location>
        <begin position="450"/>
        <end position="501"/>
    </location>
</feature>
<dbReference type="InterPro" id="IPR001320">
    <property type="entry name" value="Iontro_rcpt_C"/>
</dbReference>
<dbReference type="Pfam" id="PF00060">
    <property type="entry name" value="Lig_chan"/>
    <property type="match status" value="1"/>
</dbReference>
<dbReference type="PANTHER" id="PTHR18966">
    <property type="entry name" value="IONOTROPIC GLUTAMATE RECEPTOR"/>
    <property type="match status" value="1"/>
</dbReference>
<keyword evidence="10 21" id="KW-0472">Membrane</keyword>
<dbReference type="InterPro" id="IPR028082">
    <property type="entry name" value="Peripla_BP_I"/>
</dbReference>
<evidence type="ECO:0000256" key="2">
    <source>
        <dbReference type="ARBA" id="ARBA00022448"/>
    </source>
</evidence>
<evidence type="ECO:0000256" key="14">
    <source>
        <dbReference type="ARBA" id="ARBA00023286"/>
    </source>
</evidence>
<feature type="compositionally biased region" description="Basic and acidic residues" evidence="20">
    <location>
        <begin position="462"/>
        <end position="478"/>
    </location>
</feature>
<protein>
    <submittedName>
        <fullName evidence="24">Glutamate receptor ionotropic, NMDA 1</fullName>
    </submittedName>
</protein>
<dbReference type="FunFam" id="3.40.190.10:FF:000009">
    <property type="entry name" value="Putative glutamate receptor ionotropic NMDA 2B"/>
    <property type="match status" value="1"/>
</dbReference>
<evidence type="ECO:0000256" key="7">
    <source>
        <dbReference type="ARBA" id="ARBA00022989"/>
    </source>
</evidence>
<dbReference type="InterPro" id="IPR001828">
    <property type="entry name" value="ANF_lig-bd_rcpt"/>
</dbReference>
<keyword evidence="15" id="KW-0407">Ion channel</keyword>
<feature type="region of interest" description="Disordered" evidence="20">
    <location>
        <begin position="858"/>
        <end position="899"/>
    </location>
</feature>
<evidence type="ECO:0000259" key="22">
    <source>
        <dbReference type="SMART" id="SM00079"/>
    </source>
</evidence>
<keyword evidence="6" id="KW-0862">Zinc</keyword>
<keyword evidence="11 24" id="KW-0675">Receptor</keyword>
<feature type="compositionally biased region" description="Basic and acidic residues" evidence="20">
    <location>
        <begin position="111"/>
        <end position="133"/>
    </location>
</feature>
<dbReference type="Gene3D" id="3.40.190.10">
    <property type="entry name" value="Periplasmic binding protein-like II"/>
    <property type="match status" value="2"/>
</dbReference>
<dbReference type="InterPro" id="IPR019594">
    <property type="entry name" value="Glu/Gly-bd"/>
</dbReference>
<feature type="region of interest" description="Disordered" evidence="20">
    <location>
        <begin position="401"/>
        <end position="420"/>
    </location>
</feature>
<feature type="transmembrane region" description="Helical" evidence="21">
    <location>
        <begin position="1777"/>
        <end position="1806"/>
    </location>
</feature>
<evidence type="ECO:0000256" key="13">
    <source>
        <dbReference type="ARBA" id="ARBA00023257"/>
    </source>
</evidence>
<dbReference type="SUPFAM" id="SSF53822">
    <property type="entry name" value="Periplasmic binding protein-like I"/>
    <property type="match status" value="1"/>
</dbReference>
<keyword evidence="13" id="KW-0628">Postsynaptic cell membrane</keyword>
<feature type="transmembrane region" description="Helical" evidence="21">
    <location>
        <begin position="1591"/>
        <end position="1613"/>
    </location>
</feature>
<evidence type="ECO:0000256" key="16">
    <source>
        <dbReference type="ARBA" id="ARBA00034100"/>
    </source>
</evidence>
<feature type="compositionally biased region" description="Polar residues" evidence="20">
    <location>
        <begin position="483"/>
        <end position="492"/>
    </location>
</feature>
<evidence type="ECO:0000256" key="4">
    <source>
        <dbReference type="ARBA" id="ARBA00022692"/>
    </source>
</evidence>
<keyword evidence="14" id="KW-1071">Ligand-gated ion channel</keyword>
<keyword evidence="9" id="KW-0406">Ion transport</keyword>
<feature type="compositionally biased region" description="Basic residues" evidence="20">
    <location>
        <begin position="673"/>
        <end position="685"/>
    </location>
</feature>
<gene>
    <name evidence="24" type="primary">GRIN1</name>
    <name evidence="24" type="ORF">AWC38_SpisGene9370</name>
</gene>
<dbReference type="GO" id="GO:0045211">
    <property type="term" value="C:postsynaptic membrane"/>
    <property type="evidence" value="ECO:0007669"/>
    <property type="project" value="UniProtKB-SubCell"/>
</dbReference>
<feature type="domain" description="Ionotropic glutamate receptor L-glutamate and glycine-binding" evidence="23">
    <location>
        <begin position="1396"/>
        <end position="1461"/>
    </location>
</feature>
<dbReference type="InterPro" id="IPR001508">
    <property type="entry name" value="Iono_Glu_rcpt_met"/>
</dbReference>
<dbReference type="SUPFAM" id="SSF53850">
    <property type="entry name" value="Periplasmic binding protein-like II"/>
    <property type="match status" value="1"/>
</dbReference>
<evidence type="ECO:0000256" key="15">
    <source>
        <dbReference type="ARBA" id="ARBA00023303"/>
    </source>
</evidence>
<feature type="region of interest" description="Disordered" evidence="20">
    <location>
        <begin position="271"/>
        <end position="346"/>
    </location>
</feature>
<comment type="caution">
    <text evidence="24">The sequence shown here is derived from an EMBL/GenBank/DDBJ whole genome shotgun (WGS) entry which is preliminary data.</text>
</comment>
<feature type="compositionally biased region" description="Polar residues" evidence="20">
    <location>
        <begin position="524"/>
        <end position="534"/>
    </location>
</feature>
<feature type="binding site" evidence="17">
    <location>
        <position position="1696"/>
    </location>
    <ligand>
        <name>L-glutamate</name>
        <dbReference type="ChEBI" id="CHEBI:29985"/>
    </ligand>
</feature>
<feature type="compositionally biased region" description="Pro residues" evidence="20">
    <location>
        <begin position="12"/>
        <end position="23"/>
    </location>
</feature>
<dbReference type="Pfam" id="PF01094">
    <property type="entry name" value="ANF_receptor"/>
    <property type="match status" value="1"/>
</dbReference>
<feature type="compositionally biased region" description="Polar residues" evidence="20">
    <location>
        <begin position="1905"/>
        <end position="1914"/>
    </location>
</feature>
<evidence type="ECO:0000256" key="1">
    <source>
        <dbReference type="ARBA" id="ARBA00004651"/>
    </source>
</evidence>
<feature type="transmembrane region" description="Helical" evidence="21">
    <location>
        <begin position="1517"/>
        <end position="1537"/>
    </location>
</feature>
<dbReference type="PRINTS" id="PR00177">
    <property type="entry name" value="NMDARECEPTOR"/>
</dbReference>
<evidence type="ECO:0000313" key="25">
    <source>
        <dbReference type="Proteomes" id="UP000225706"/>
    </source>
</evidence>
<evidence type="ECO:0000256" key="17">
    <source>
        <dbReference type="PIRSR" id="PIRSR601508-1"/>
    </source>
</evidence>
<evidence type="ECO:0000256" key="8">
    <source>
        <dbReference type="ARBA" id="ARBA00023018"/>
    </source>
</evidence>
<reference evidence="25" key="1">
    <citation type="journal article" date="2017" name="bioRxiv">
        <title>Comparative analysis of the genomes of Stylophora pistillata and Acropora digitifera provides evidence for extensive differences between species of corals.</title>
        <authorList>
            <person name="Voolstra C.R."/>
            <person name="Li Y."/>
            <person name="Liew Y.J."/>
            <person name="Baumgarten S."/>
            <person name="Zoccola D."/>
            <person name="Flot J.-F."/>
            <person name="Tambutte S."/>
            <person name="Allemand D."/>
            <person name="Aranda M."/>
        </authorList>
    </citation>
    <scope>NUCLEOTIDE SEQUENCE [LARGE SCALE GENOMIC DNA]</scope>
</reference>
<feature type="compositionally biased region" description="Basic and acidic residues" evidence="20">
    <location>
        <begin position="800"/>
        <end position="819"/>
    </location>
</feature>
<keyword evidence="3" id="KW-1003">Cell membrane</keyword>
<dbReference type="SMART" id="SM00079">
    <property type="entry name" value="PBPe"/>
    <property type="match status" value="1"/>
</dbReference>
<evidence type="ECO:0000256" key="10">
    <source>
        <dbReference type="ARBA" id="ARBA00023136"/>
    </source>
</evidence>
<keyword evidence="25" id="KW-1185">Reference proteome</keyword>
<feature type="compositionally biased region" description="Basic and acidic residues" evidence="20">
    <location>
        <begin position="273"/>
        <end position="282"/>
    </location>
</feature>
<feature type="compositionally biased region" description="Acidic residues" evidence="20">
    <location>
        <begin position="538"/>
        <end position="560"/>
    </location>
</feature>
<dbReference type="Pfam" id="PF10613">
    <property type="entry name" value="Lig_chan-Glu_bd"/>
    <property type="match status" value="1"/>
</dbReference>
<evidence type="ECO:0000256" key="20">
    <source>
        <dbReference type="SAM" id="MobiDB-lite"/>
    </source>
</evidence>
<evidence type="ECO:0000313" key="24">
    <source>
        <dbReference type="EMBL" id="PFX25965.1"/>
    </source>
</evidence>
<evidence type="ECO:0000256" key="11">
    <source>
        <dbReference type="ARBA" id="ARBA00023170"/>
    </source>
</evidence>
<evidence type="ECO:0000256" key="3">
    <source>
        <dbReference type="ARBA" id="ARBA00022475"/>
    </source>
</evidence>
<sequence>MPLKDLFSKAPSPFPPNEEPWPQPDHSSSNSSSSGYRMSPLYSATARPTVEEFLRTNYLMIPEFVLQVNRAKVAENKGHVHQSMPSEETTSIQGTAHRCQIISFDSATRDVTSDKIERKEDGEKEVKGDDSTVQRRASGSKGMDMHRDTFAAQKQTSGRDIVVPPPLKPKPRVKKVMKGGCLVTIPAPQIMIRAPHGSTANGGNNVESGALSEHSEAGSNQQAIGKHVLVTATPGSKYLPGEVFSHGKEVSGSEILPRKAKETQVLVPVNENNARRHDKNNVDENSDFDVNRSSNTIALPKNDSTNRKGIMDKRREETPTGPMQESKKAESNDDFTGNVPSEDSLALSTEDTSLSENHGEYFCDYQRLTIDSVKDQKETQISESTDYKTMRVLDPLRSGSILTQLKSPESSSAKNQESLSSDLPIVTGSSIVKQSSDKLNVLVEEHSTKIKQNENFQQNHVSNDEKSQLTEISREDQVVKGSASKNSAMGTDSDTDGRHLENFDAGNYNTCVFNESDDVKEHSATSINSITSDRNAYDDDDEENSGDDDDRDDIDEDSNDNAESVGEGDNVADDGSDEYAELVMVESTSGEDEEEYDIFPADENYSDGEENDAKSVDENDSDGGDAKSDYEAEDMDLDSDTERDTGGITFHQDTTIGQRVKYSRSRQKDDKRTRRNRRKKSRKRKRAEEQNQASRVRYKTDDQKTKPTSNKKDVTVETKKLGSVSGHTFMVTPSERNSETKSLAANSLPQVKLEEPGSLLSMVSSYTVDLTVAASEKLLKSKTRGGQHAKKLKKAKRTAKALERKRRGEPPPRTRPVYKELPRPICSFYIEGKCQKHSEQRTMPSLKKLTKEPRQEIFLNPPPEHNDQLPEGTDVEALKPRSSDSNLPVEDSMQSGHSSPYNLRQVHESGHLVTMERHQGAKEHMAACKLPDLDKHLGKMARRIFLWQLMSCITLEFLTRFGTAVEKLDVNIAVFFDKDDIFQEYVFKSAERMFRSRNVVAGNVTPNEFLLEMHFSMPNLTDVSPFDHGLSGLFPKISNITFDSQGIIFVDVTEDGLLYSTLLESSVFPSIGLLQSRRTFPITQESSGGFTRVAAPSIIEYAQVMVKITEKMGWQTLSLVISATHEGLVFADALKHLAQEKKWRVLTSLWIQGVESLQELKMGLLNVMSTKSDVIIGHVREKSNDDIFWTIQKLQAIENSSAWLVTKPTTYGVLNLSSIPSGLTQVSCKLPEMGHDYELYLKALYDSFVMFESAFKSSVRAINSVQKQVVNTSEKYKLLRRTAMIRLKDTFLKGSSELFRTHDLSEEHHSAFDILNLREDLDSRKHWQDVGLSTPTGLALEPIVNHNGNTLLPLHHPKHPVLRVPVVEWPPLVVSKDPALTASQKSCVGRTFPCYKYVNIENSTQKTKQLLCCYGASIDFLKFLRRDLGFDTEIYFNADRQYGKFDPVNGTWNGIINEIISGKADLALDVSGNFERARVVEFAYPSTASAMNILVRKERSYQEQVSVWYSWLEPFEYGLWIAILVTCNLVLFVVWWLDRKSPKGYYALLKDSDEDAFTLLDSMSYVWGVAFSKDIGAEKTPRSNSARTVSAVYALLALIMVNTYCANLMAFLLEDSYKLPISGIRDAKLTEKSLYPPDGFKLGVTRGSNAESYFKYHVEDFFRKIYHANLKIHLVDGFQAGIQQLKDNKLDGLVGDYLSLQQAGNTDPKCSYSLAGGNFYHFGYGFVFPKGSPWIEEATLSVLKNQENGSIQAILDYWFNKKECTTRPVKELGPEKLIGLFLLLLGVIGFSIMALISEMLFIFVLVKFGRHLGPLGKSLTRMIFSVRKGEENDINIKWLQLYKRHKSMRPNEVQFTEPHHDVSIRRASFCNLSFEYGNEVLPYDEQSIYLRRSQLLTVEDLSRATGGNSESQNDTTERTESSTL</sequence>
<keyword evidence="5" id="KW-0479">Metal-binding</keyword>
<keyword evidence="19" id="KW-1015">Disulfide bond</keyword>
<keyword evidence="2" id="KW-0813">Transport</keyword>
<keyword evidence="7 21" id="KW-1133">Transmembrane helix</keyword>
<evidence type="ECO:0000256" key="6">
    <source>
        <dbReference type="ARBA" id="ARBA00022833"/>
    </source>
</evidence>
<feature type="compositionally biased region" description="Polar residues" evidence="20">
    <location>
        <begin position="334"/>
        <end position="346"/>
    </location>
</feature>
<dbReference type="SMART" id="SM00918">
    <property type="entry name" value="Lig_chan-Glu_bd"/>
    <property type="match status" value="1"/>
</dbReference>
<comment type="subcellular location">
    <subcellularLocation>
        <location evidence="1">Cell membrane</location>
        <topology evidence="1">Multi-pass membrane protein</topology>
    </subcellularLocation>
    <subcellularLocation>
        <location evidence="16">Postsynaptic cell membrane</location>
    </subcellularLocation>
</comment>
<dbReference type="InterPro" id="IPR015683">
    <property type="entry name" value="Ionotropic_Glu_rcpt"/>
</dbReference>
<dbReference type="OrthoDB" id="10680488at2759"/>
<feature type="domain" description="Ionotropic glutamate receptor C-terminal" evidence="22">
    <location>
        <begin position="1394"/>
        <end position="1761"/>
    </location>
</feature>
<evidence type="ECO:0000256" key="12">
    <source>
        <dbReference type="ARBA" id="ARBA00023180"/>
    </source>
</evidence>
<feature type="binding site" evidence="17">
    <location>
        <position position="1471"/>
    </location>
    <ligand>
        <name>L-glutamate</name>
        <dbReference type="ChEBI" id="CHEBI:29985"/>
    </ligand>
</feature>
<accession>A0A2B4SBZ2</accession>
<keyword evidence="12" id="KW-0325">Glycoprotein</keyword>
<proteinExistence type="predicted"/>
<evidence type="ECO:0000256" key="19">
    <source>
        <dbReference type="PIRSR" id="PIRSR601508-3"/>
    </source>
</evidence>
<feature type="compositionally biased region" description="Acidic residues" evidence="20">
    <location>
        <begin position="570"/>
        <end position="580"/>
    </location>
</feature>
<feature type="site" description="Interaction with the cone snail toxin Con-ikot-ikot" evidence="18">
    <location>
        <position position="1655"/>
    </location>
</feature>
<feature type="compositionally biased region" description="Basic and acidic residues" evidence="20">
    <location>
        <begin position="698"/>
        <end position="719"/>
    </location>
</feature>
<feature type="region of interest" description="Disordered" evidence="20">
    <location>
        <begin position="111"/>
        <end position="175"/>
    </location>
</feature>
<dbReference type="GO" id="GO:0046872">
    <property type="term" value="F:metal ion binding"/>
    <property type="evidence" value="ECO:0007669"/>
    <property type="project" value="UniProtKB-KW"/>
</dbReference>
<evidence type="ECO:0000259" key="23">
    <source>
        <dbReference type="SMART" id="SM00918"/>
    </source>
</evidence>
<dbReference type="EMBL" id="LSMT01000137">
    <property type="protein sequence ID" value="PFX25965.1"/>
    <property type="molecule type" value="Genomic_DNA"/>
</dbReference>
<evidence type="ECO:0000256" key="18">
    <source>
        <dbReference type="PIRSR" id="PIRSR601508-2"/>
    </source>
</evidence>
<keyword evidence="4 21" id="KW-0812">Transmembrane</keyword>
<feature type="region of interest" description="Disordered" evidence="20">
    <location>
        <begin position="518"/>
        <end position="719"/>
    </location>
</feature>
<evidence type="ECO:0000256" key="5">
    <source>
        <dbReference type="ARBA" id="ARBA00022723"/>
    </source>
</evidence>
<feature type="site" description="Interaction with the cone snail toxin Con-ikot-ikot" evidence="18">
    <location>
        <position position="1744"/>
    </location>
</feature>
<feature type="compositionally biased region" description="Basic residues" evidence="20">
    <location>
        <begin position="781"/>
        <end position="799"/>
    </location>
</feature>
<feature type="region of interest" description="Disordered" evidence="20">
    <location>
        <begin position="1"/>
        <end position="37"/>
    </location>
</feature>
<name>A0A2B4SBZ2_STYPI</name>
<feature type="compositionally biased region" description="Basic and acidic residues" evidence="20">
    <location>
        <begin position="304"/>
        <end position="318"/>
    </location>
</feature>
<evidence type="ECO:0000256" key="9">
    <source>
        <dbReference type="ARBA" id="ARBA00023065"/>
    </source>
</evidence>
<feature type="site" description="Crucial to convey clamshell closure to channel opening" evidence="18">
    <location>
        <position position="1621"/>
    </location>
</feature>
<feature type="region of interest" description="Disordered" evidence="20">
    <location>
        <begin position="1901"/>
        <end position="1924"/>
    </location>
</feature>
<dbReference type="GO" id="GO:0015276">
    <property type="term" value="F:ligand-gated monoatomic ion channel activity"/>
    <property type="evidence" value="ECO:0007669"/>
    <property type="project" value="InterPro"/>
</dbReference>
<feature type="compositionally biased region" description="Basic and acidic residues" evidence="20">
    <location>
        <begin position="1915"/>
        <end position="1924"/>
    </location>
</feature>
<keyword evidence="8" id="KW-0770">Synapse</keyword>
<organism evidence="24 25">
    <name type="scientific">Stylophora pistillata</name>
    <name type="common">Smooth cauliflower coral</name>
    <dbReference type="NCBI Taxonomy" id="50429"/>
    <lineage>
        <taxon>Eukaryota</taxon>
        <taxon>Metazoa</taxon>
        <taxon>Cnidaria</taxon>
        <taxon>Anthozoa</taxon>
        <taxon>Hexacorallia</taxon>
        <taxon>Scleractinia</taxon>
        <taxon>Astrocoeniina</taxon>
        <taxon>Pocilloporidae</taxon>
        <taxon>Stylophora</taxon>
    </lineage>
</organism>
<evidence type="ECO:0000256" key="21">
    <source>
        <dbReference type="SAM" id="Phobius"/>
    </source>
</evidence>
<dbReference type="Proteomes" id="UP000225706">
    <property type="component" value="Unassembled WGS sequence"/>
</dbReference>
<dbReference type="Gene3D" id="3.40.50.2300">
    <property type="match status" value="1"/>
</dbReference>
<feature type="disulfide bond" evidence="19">
    <location>
        <begin position="1710"/>
        <end position="1764"/>
    </location>
</feature>
<dbReference type="GO" id="GO:0038023">
    <property type="term" value="F:signaling receptor activity"/>
    <property type="evidence" value="ECO:0007669"/>
    <property type="project" value="InterPro"/>
</dbReference>
<feature type="region of interest" description="Disordered" evidence="20">
    <location>
        <begin position="781"/>
        <end position="819"/>
    </location>
</feature>